<keyword evidence="2" id="KW-0812">Transmembrane</keyword>
<comment type="caution">
    <text evidence="3">The sequence shown here is derived from an EMBL/GenBank/DDBJ whole genome shotgun (WGS) entry which is preliminary data.</text>
</comment>
<feature type="region of interest" description="Disordered" evidence="1">
    <location>
        <begin position="21"/>
        <end position="44"/>
    </location>
</feature>
<evidence type="ECO:0000313" key="3">
    <source>
        <dbReference type="EMBL" id="PHH70510.1"/>
    </source>
</evidence>
<evidence type="ECO:0000256" key="1">
    <source>
        <dbReference type="SAM" id="MobiDB-lite"/>
    </source>
</evidence>
<keyword evidence="2" id="KW-0472">Membrane</keyword>
<sequence>MIAVDTHASAAAAHRRVPIRALEKGVQDGSPAKGGMQRQSTEEALKRVGASGGEVCAETIAAKLRAATHIKAMATIIIASIVIVIGCCGGGGGGRPRRLIVHVLAPGDV</sequence>
<accession>A0A2C5YSK7</accession>
<keyword evidence="4" id="KW-1185">Reference proteome</keyword>
<proteinExistence type="predicted"/>
<reference evidence="3 4" key="1">
    <citation type="submission" date="2017-06" db="EMBL/GenBank/DDBJ databases">
        <title>Ant-infecting Ophiocordyceps genomes reveal a high diversity of potential behavioral manipulation genes and a possible major role for enterotoxins.</title>
        <authorList>
            <person name="De Bekker C."/>
            <person name="Evans H.C."/>
            <person name="Brachmann A."/>
            <person name="Hughes D.P."/>
        </authorList>
    </citation>
    <scope>NUCLEOTIDE SEQUENCE [LARGE SCALE GENOMIC DNA]</scope>
    <source>
        <strain evidence="3 4">Map16</strain>
    </source>
</reference>
<name>A0A2C5YSK7_9HYPO</name>
<protein>
    <submittedName>
        <fullName evidence="3">Uncharacterized protein</fullName>
    </submittedName>
</protein>
<evidence type="ECO:0000313" key="4">
    <source>
        <dbReference type="Proteomes" id="UP000226431"/>
    </source>
</evidence>
<evidence type="ECO:0000256" key="2">
    <source>
        <dbReference type="SAM" id="Phobius"/>
    </source>
</evidence>
<dbReference type="Proteomes" id="UP000226431">
    <property type="component" value="Unassembled WGS sequence"/>
</dbReference>
<dbReference type="AlphaFoldDB" id="A0A2C5YSK7"/>
<dbReference type="EMBL" id="NJES01000618">
    <property type="protein sequence ID" value="PHH70510.1"/>
    <property type="molecule type" value="Genomic_DNA"/>
</dbReference>
<feature type="transmembrane region" description="Helical" evidence="2">
    <location>
        <begin position="72"/>
        <end position="92"/>
    </location>
</feature>
<organism evidence="3 4">
    <name type="scientific">Ophiocordyceps camponoti-rufipedis</name>
    <dbReference type="NCBI Taxonomy" id="2004952"/>
    <lineage>
        <taxon>Eukaryota</taxon>
        <taxon>Fungi</taxon>
        <taxon>Dikarya</taxon>
        <taxon>Ascomycota</taxon>
        <taxon>Pezizomycotina</taxon>
        <taxon>Sordariomycetes</taxon>
        <taxon>Hypocreomycetidae</taxon>
        <taxon>Hypocreales</taxon>
        <taxon>Ophiocordycipitaceae</taxon>
        <taxon>Ophiocordyceps</taxon>
    </lineage>
</organism>
<keyword evidence="2" id="KW-1133">Transmembrane helix</keyword>
<gene>
    <name evidence="3" type="ORF">CDD80_5959</name>
</gene>